<reference evidence="11 12" key="1">
    <citation type="submission" date="2018-07" db="EMBL/GenBank/DDBJ databases">
        <title>Campylobacter zealandensis sp. nov., isolated from birds and water in New Zealand.</title>
        <authorList>
            <person name="Wilkinson D.A."/>
            <person name="Biggs P.J."/>
            <person name="French N.P."/>
            <person name="Midwinter A.C."/>
        </authorList>
    </citation>
    <scope>NUCLEOTIDE SEQUENCE [LARGE SCALE GENOMIC DNA]</scope>
    <source>
        <strain evidence="11 12">B423b</strain>
    </source>
</reference>
<evidence type="ECO:0000256" key="6">
    <source>
        <dbReference type="ARBA" id="ARBA00022917"/>
    </source>
</evidence>
<dbReference type="PRINTS" id="PR01039">
    <property type="entry name" value="TRNASYNTHTRP"/>
</dbReference>
<keyword evidence="3 10" id="KW-0436">Ligase</keyword>
<organism evidence="11 12">
    <name type="scientific">Campylobacter novaezeelandiae</name>
    <dbReference type="NCBI Taxonomy" id="2267891"/>
    <lineage>
        <taxon>Bacteria</taxon>
        <taxon>Pseudomonadati</taxon>
        <taxon>Campylobacterota</taxon>
        <taxon>Epsilonproteobacteria</taxon>
        <taxon>Campylobacterales</taxon>
        <taxon>Campylobacteraceae</taxon>
        <taxon>Campylobacter</taxon>
    </lineage>
</organism>
<dbReference type="InterPro" id="IPR002305">
    <property type="entry name" value="aa-tRNA-synth_Ic"/>
</dbReference>
<evidence type="ECO:0000256" key="4">
    <source>
        <dbReference type="ARBA" id="ARBA00022741"/>
    </source>
</evidence>
<evidence type="ECO:0000256" key="7">
    <source>
        <dbReference type="ARBA" id="ARBA00023146"/>
    </source>
</evidence>
<dbReference type="GO" id="GO:0005829">
    <property type="term" value="C:cytosol"/>
    <property type="evidence" value="ECO:0007669"/>
    <property type="project" value="TreeGrafter"/>
</dbReference>
<dbReference type="FunFam" id="1.10.240.10:FF:000005">
    <property type="entry name" value="Tryptophan--tRNA ligase"/>
    <property type="match status" value="1"/>
</dbReference>
<dbReference type="GO" id="GO:0006436">
    <property type="term" value="P:tryptophanyl-tRNA aminoacylation"/>
    <property type="evidence" value="ECO:0007669"/>
    <property type="project" value="UniProtKB-UniRule"/>
</dbReference>
<keyword evidence="6 10" id="KW-0648">Protein biosynthesis</keyword>
<dbReference type="PANTHER" id="PTHR43766">
    <property type="entry name" value="TRYPTOPHAN--TRNA LIGASE, MITOCHONDRIAL"/>
    <property type="match status" value="1"/>
</dbReference>
<dbReference type="InterPro" id="IPR002306">
    <property type="entry name" value="Trp-tRNA-ligase"/>
</dbReference>
<comment type="similarity">
    <text evidence="1 10">Belongs to the class-I aminoacyl-tRNA synthetase family.</text>
</comment>
<protein>
    <recommendedName>
        <fullName evidence="2 9">Tryptophan--tRNA ligase</fullName>
        <ecNumber evidence="2 9">6.1.1.2</ecNumber>
    </recommendedName>
</protein>
<evidence type="ECO:0000256" key="8">
    <source>
        <dbReference type="ARBA" id="ARBA00049929"/>
    </source>
</evidence>
<evidence type="ECO:0000256" key="1">
    <source>
        <dbReference type="ARBA" id="ARBA00005594"/>
    </source>
</evidence>
<dbReference type="Pfam" id="PF00579">
    <property type="entry name" value="tRNA-synt_1b"/>
    <property type="match status" value="1"/>
</dbReference>
<dbReference type="Proteomes" id="UP000292583">
    <property type="component" value="Unassembled WGS sequence"/>
</dbReference>
<evidence type="ECO:0000256" key="2">
    <source>
        <dbReference type="ARBA" id="ARBA00013161"/>
    </source>
</evidence>
<dbReference type="InterPro" id="IPR001412">
    <property type="entry name" value="aa-tRNA-synth_I_CS"/>
</dbReference>
<evidence type="ECO:0000313" key="11">
    <source>
        <dbReference type="EMBL" id="TBR80719.1"/>
    </source>
</evidence>
<comment type="caution">
    <text evidence="11">The sequence shown here is derived from an EMBL/GenBank/DDBJ whole genome shotgun (WGS) entry which is preliminary data.</text>
</comment>
<dbReference type="PROSITE" id="PS00178">
    <property type="entry name" value="AA_TRNA_LIGASE_I"/>
    <property type="match status" value="1"/>
</dbReference>
<accession>A0A4Q9JTS4</accession>
<sequence length="319" mass="36426">MRILSGIQPSGDLHIGNYFGAIKQMIEAQNDNEMLIFIANYHAMTSNQKGEILEQNILKAAAAFLSLGIDPNKSIFWLQSDVKEVLELYWILSQFTPMGLLERAHSYKDKIAKGINASHGLFSYPVLMAADILLFDAQIIPVGKDQIQHIEIARDIALKINNEWGEIFTLPKAKIDDEISVIIGTDGSKMSKSYQNTIDIFGDEKVLKKQISSIITDSTDLKDPKDWRKCNVFNIAKLFLDKKGQEDLKIKYEQGGEGYGHFKMYLYDLILNYFKEARQRYHDFLSHPEEIKECLQIGAKKAKNIALQKMQRIYEKIGI</sequence>
<comment type="catalytic activity">
    <reaction evidence="8">
        <text>tRNA(Trp) + L-tryptophan + ATP = L-tryptophyl-tRNA(Trp) + AMP + diphosphate + H(+)</text>
        <dbReference type="Rhea" id="RHEA:24080"/>
        <dbReference type="Rhea" id="RHEA-COMP:9671"/>
        <dbReference type="Rhea" id="RHEA-COMP:9705"/>
        <dbReference type="ChEBI" id="CHEBI:15378"/>
        <dbReference type="ChEBI" id="CHEBI:30616"/>
        <dbReference type="ChEBI" id="CHEBI:33019"/>
        <dbReference type="ChEBI" id="CHEBI:57912"/>
        <dbReference type="ChEBI" id="CHEBI:78442"/>
        <dbReference type="ChEBI" id="CHEBI:78535"/>
        <dbReference type="ChEBI" id="CHEBI:456215"/>
        <dbReference type="EC" id="6.1.1.2"/>
    </reaction>
</comment>
<dbReference type="OrthoDB" id="9801042at2"/>
<dbReference type="InterPro" id="IPR050203">
    <property type="entry name" value="Trp-tRNA_synthetase"/>
</dbReference>
<dbReference type="Gene3D" id="1.10.240.10">
    <property type="entry name" value="Tyrosyl-Transfer RNA Synthetase"/>
    <property type="match status" value="1"/>
</dbReference>
<evidence type="ECO:0000313" key="12">
    <source>
        <dbReference type="Proteomes" id="UP000292583"/>
    </source>
</evidence>
<keyword evidence="4 10" id="KW-0547">Nucleotide-binding</keyword>
<dbReference type="GO" id="GO:0004830">
    <property type="term" value="F:tryptophan-tRNA ligase activity"/>
    <property type="evidence" value="ECO:0007669"/>
    <property type="project" value="UniProtKB-UniRule"/>
</dbReference>
<dbReference type="PANTHER" id="PTHR43766:SF1">
    <property type="entry name" value="TRYPTOPHAN--TRNA LIGASE, MITOCHONDRIAL"/>
    <property type="match status" value="1"/>
</dbReference>
<proteinExistence type="inferred from homology"/>
<dbReference type="Gene3D" id="3.40.50.620">
    <property type="entry name" value="HUPs"/>
    <property type="match status" value="1"/>
</dbReference>
<dbReference type="AlphaFoldDB" id="A0A4Q9JTS4"/>
<keyword evidence="5 10" id="KW-0067">ATP-binding</keyword>
<evidence type="ECO:0000256" key="10">
    <source>
        <dbReference type="RuleBase" id="RU363036"/>
    </source>
</evidence>
<gene>
    <name evidence="11" type="primary">trpS</name>
    <name evidence="11" type="ORF">DU473_05040</name>
</gene>
<evidence type="ECO:0000256" key="9">
    <source>
        <dbReference type="NCBIfam" id="TIGR00233"/>
    </source>
</evidence>
<keyword evidence="12" id="KW-1185">Reference proteome</keyword>
<dbReference type="CDD" id="cd00806">
    <property type="entry name" value="TrpRS_core"/>
    <property type="match status" value="1"/>
</dbReference>
<dbReference type="EC" id="6.1.1.2" evidence="2 9"/>
<evidence type="ECO:0000256" key="5">
    <source>
        <dbReference type="ARBA" id="ARBA00022840"/>
    </source>
</evidence>
<dbReference type="EMBL" id="QPGR01000008">
    <property type="protein sequence ID" value="TBR80719.1"/>
    <property type="molecule type" value="Genomic_DNA"/>
</dbReference>
<dbReference type="NCBIfam" id="TIGR00233">
    <property type="entry name" value="trpS"/>
    <property type="match status" value="1"/>
</dbReference>
<keyword evidence="7 10" id="KW-0030">Aminoacyl-tRNA synthetase</keyword>
<dbReference type="SUPFAM" id="SSF52374">
    <property type="entry name" value="Nucleotidylyl transferase"/>
    <property type="match status" value="1"/>
</dbReference>
<evidence type="ECO:0000256" key="3">
    <source>
        <dbReference type="ARBA" id="ARBA00022598"/>
    </source>
</evidence>
<name>A0A4Q9JTS4_9BACT</name>
<dbReference type="InterPro" id="IPR014729">
    <property type="entry name" value="Rossmann-like_a/b/a_fold"/>
</dbReference>
<dbReference type="RefSeq" id="WP_131186644.1">
    <property type="nucleotide sequence ID" value="NZ_QPGR01000008.1"/>
</dbReference>
<dbReference type="GO" id="GO:0005524">
    <property type="term" value="F:ATP binding"/>
    <property type="evidence" value="ECO:0007669"/>
    <property type="project" value="UniProtKB-KW"/>
</dbReference>